<comment type="caution">
    <text evidence="5">The sequence shown here is derived from an EMBL/GenBank/DDBJ whole genome shotgun (WGS) entry which is preliminary data.</text>
</comment>
<dbReference type="HAMAP" id="MF_00796">
    <property type="entry name" value="NTPase_1"/>
    <property type="match status" value="1"/>
</dbReference>
<evidence type="ECO:0000313" key="5">
    <source>
        <dbReference type="EMBL" id="TET08325.1"/>
    </source>
</evidence>
<dbReference type="SMART" id="SM00382">
    <property type="entry name" value="AAA"/>
    <property type="match status" value="1"/>
</dbReference>
<sequence length="169" mass="18957">MNILLTGRPGIGKTTLIKKLIDSVFLSKGGFYTEEIRKGKERIGFSLITLDGKKSILASVKIKSPYRVGKYRVDVDSFEKVGVEAIKKAIPTKQLIIIDEIGKMELFSKKFRDIVTQALNTGRVLATIKKGGASFIDKIKNREDVRLLEVNFRNRDTLLESVEKSLLAK</sequence>
<dbReference type="NCBIfam" id="NF010248">
    <property type="entry name" value="PRK13695.1"/>
    <property type="match status" value="1"/>
</dbReference>
<accession>A0A523RRB3</accession>
<feature type="domain" description="AAA+ ATPase" evidence="4">
    <location>
        <begin position="2"/>
        <end position="149"/>
    </location>
</feature>
<dbReference type="Proteomes" id="UP000316360">
    <property type="component" value="Unassembled WGS sequence"/>
</dbReference>
<dbReference type="Gene3D" id="3.40.50.300">
    <property type="entry name" value="P-loop containing nucleotide triphosphate hydrolases"/>
    <property type="match status" value="1"/>
</dbReference>
<evidence type="ECO:0000259" key="4">
    <source>
        <dbReference type="SMART" id="SM00382"/>
    </source>
</evidence>
<dbReference type="GO" id="GO:0005524">
    <property type="term" value="F:ATP binding"/>
    <property type="evidence" value="ECO:0007669"/>
    <property type="project" value="UniProtKB-KW"/>
</dbReference>
<evidence type="ECO:0000256" key="1">
    <source>
        <dbReference type="ARBA" id="ARBA00022741"/>
    </source>
</evidence>
<dbReference type="InterPro" id="IPR027417">
    <property type="entry name" value="P-loop_NTPase"/>
</dbReference>
<keyword evidence="2" id="KW-0378">Hydrolase</keyword>
<dbReference type="InterPro" id="IPR004948">
    <property type="entry name" value="Nuc-triphosphatase_THEP1"/>
</dbReference>
<proteinExistence type="inferred from homology"/>
<evidence type="ECO:0000256" key="3">
    <source>
        <dbReference type="ARBA" id="ARBA00022840"/>
    </source>
</evidence>
<reference evidence="5 6" key="1">
    <citation type="submission" date="2019-03" db="EMBL/GenBank/DDBJ databases">
        <title>Metabolic potential of uncultured bacteria and archaea associated with petroleum seepage in deep-sea sediments.</title>
        <authorList>
            <person name="Dong X."/>
            <person name="Hubert C."/>
        </authorList>
    </citation>
    <scope>NUCLEOTIDE SEQUENCE [LARGE SCALE GENOMIC DNA]</scope>
    <source>
        <strain evidence="5">E44_bin7</strain>
    </source>
</reference>
<dbReference type="EMBL" id="SOKJ01000364">
    <property type="protein sequence ID" value="TET08325.1"/>
    <property type="molecule type" value="Genomic_DNA"/>
</dbReference>
<name>A0A523RRB3_UNCAE</name>
<protein>
    <submittedName>
        <fullName evidence="5">NTPase</fullName>
    </submittedName>
</protein>
<evidence type="ECO:0000313" key="6">
    <source>
        <dbReference type="Proteomes" id="UP000316360"/>
    </source>
</evidence>
<dbReference type="InterPro" id="IPR003593">
    <property type="entry name" value="AAA+_ATPase"/>
</dbReference>
<dbReference type="GO" id="GO:0017111">
    <property type="term" value="F:ribonucleoside triphosphate phosphatase activity"/>
    <property type="evidence" value="ECO:0007669"/>
    <property type="project" value="InterPro"/>
</dbReference>
<dbReference type="PANTHER" id="PTHR43146">
    <property type="entry name" value="CANCER-RELATED NUCLEOSIDE-TRIPHOSPHATASE"/>
    <property type="match status" value="1"/>
</dbReference>
<dbReference type="PANTHER" id="PTHR43146:SF1">
    <property type="entry name" value="CANCER-RELATED NUCLEOSIDE-TRIPHOSPHATASE"/>
    <property type="match status" value="1"/>
</dbReference>
<gene>
    <name evidence="5" type="ORF">E3J84_06345</name>
</gene>
<dbReference type="SUPFAM" id="SSF52540">
    <property type="entry name" value="P-loop containing nucleoside triphosphate hydrolases"/>
    <property type="match status" value="1"/>
</dbReference>
<dbReference type="AlphaFoldDB" id="A0A523RRB3"/>
<dbReference type="Pfam" id="PF03266">
    <property type="entry name" value="NTPase_1"/>
    <property type="match status" value="1"/>
</dbReference>
<keyword evidence="3" id="KW-0067">ATP-binding</keyword>
<keyword evidence="1" id="KW-0547">Nucleotide-binding</keyword>
<organism evidence="5 6">
    <name type="scientific">Aerophobetes bacterium</name>
    <dbReference type="NCBI Taxonomy" id="2030807"/>
    <lineage>
        <taxon>Bacteria</taxon>
        <taxon>Candidatus Aerophobota</taxon>
    </lineage>
</organism>
<evidence type="ECO:0000256" key="2">
    <source>
        <dbReference type="ARBA" id="ARBA00022801"/>
    </source>
</evidence>